<keyword evidence="1" id="KW-0812">Transmembrane</keyword>
<keyword evidence="1" id="KW-1133">Transmembrane helix</keyword>
<proteinExistence type="predicted"/>
<feature type="transmembrane region" description="Helical" evidence="1">
    <location>
        <begin position="45"/>
        <end position="66"/>
    </location>
</feature>
<protein>
    <recommendedName>
        <fullName evidence="2">DUF2231 domain-containing protein</fullName>
    </recommendedName>
</protein>
<dbReference type="AlphaFoldDB" id="A0A543FWZ0"/>
<dbReference type="Pfam" id="PF09990">
    <property type="entry name" value="DUF2231"/>
    <property type="match status" value="1"/>
</dbReference>
<feature type="transmembrane region" description="Helical" evidence="1">
    <location>
        <begin position="12"/>
        <end position="33"/>
    </location>
</feature>
<evidence type="ECO:0000313" key="4">
    <source>
        <dbReference type="Proteomes" id="UP000319818"/>
    </source>
</evidence>
<gene>
    <name evidence="3" type="ORF">FB388_5591</name>
</gene>
<organism evidence="3 4">
    <name type="scientific">Pseudonocardia cypriaca</name>
    <dbReference type="NCBI Taxonomy" id="882449"/>
    <lineage>
        <taxon>Bacteria</taxon>
        <taxon>Bacillati</taxon>
        <taxon>Actinomycetota</taxon>
        <taxon>Actinomycetes</taxon>
        <taxon>Pseudonocardiales</taxon>
        <taxon>Pseudonocardiaceae</taxon>
        <taxon>Pseudonocardia</taxon>
    </lineage>
</organism>
<accession>A0A543FWZ0</accession>
<name>A0A543FWZ0_9PSEU</name>
<reference evidence="3 4" key="1">
    <citation type="submission" date="2019-06" db="EMBL/GenBank/DDBJ databases">
        <title>Sequencing the genomes of 1000 actinobacteria strains.</title>
        <authorList>
            <person name="Klenk H.-P."/>
        </authorList>
    </citation>
    <scope>NUCLEOTIDE SEQUENCE [LARGE SCALE GENOMIC DNA]</scope>
    <source>
        <strain evidence="3 4">DSM 45511</strain>
    </source>
</reference>
<sequence length="164" mass="16909">MWVIDGIPLHPLVVHAVVVLLPLAALGAVVIAVRRSWRRSLGIPVLLMALAGVAAVPMAATTGTQLRAALDVDNPLLDVHEQRASWLLPIALVFLVLLAAAVFTEMAAVRAEVGAHAAQPAGPTRRRVTTGLSVLAALAGVAVTAVVAWVGHAGSVVVWQGIGQ</sequence>
<evidence type="ECO:0000259" key="2">
    <source>
        <dbReference type="Pfam" id="PF09990"/>
    </source>
</evidence>
<keyword evidence="4" id="KW-1185">Reference proteome</keyword>
<keyword evidence="1" id="KW-0472">Membrane</keyword>
<dbReference type="Proteomes" id="UP000319818">
    <property type="component" value="Unassembled WGS sequence"/>
</dbReference>
<feature type="transmembrane region" description="Helical" evidence="1">
    <location>
        <begin position="86"/>
        <end position="109"/>
    </location>
</feature>
<dbReference type="EMBL" id="VFPH01000002">
    <property type="protein sequence ID" value="TQM38358.1"/>
    <property type="molecule type" value="Genomic_DNA"/>
</dbReference>
<feature type="transmembrane region" description="Helical" evidence="1">
    <location>
        <begin position="130"/>
        <end position="150"/>
    </location>
</feature>
<feature type="domain" description="DUF2231" evidence="2">
    <location>
        <begin position="6"/>
        <end position="152"/>
    </location>
</feature>
<dbReference type="RefSeq" id="WP_142105037.1">
    <property type="nucleotide sequence ID" value="NZ_VFPH01000002.1"/>
</dbReference>
<dbReference type="InterPro" id="IPR019251">
    <property type="entry name" value="DUF2231_TM"/>
</dbReference>
<evidence type="ECO:0000256" key="1">
    <source>
        <dbReference type="SAM" id="Phobius"/>
    </source>
</evidence>
<comment type="caution">
    <text evidence="3">The sequence shown here is derived from an EMBL/GenBank/DDBJ whole genome shotgun (WGS) entry which is preliminary data.</text>
</comment>
<evidence type="ECO:0000313" key="3">
    <source>
        <dbReference type="EMBL" id="TQM38358.1"/>
    </source>
</evidence>